<evidence type="ECO:0000313" key="4">
    <source>
        <dbReference type="EMBL" id="PKY07886.1"/>
    </source>
</evidence>
<dbReference type="InterPro" id="IPR049884">
    <property type="entry name" value="Scytalone_dh"/>
</dbReference>
<comment type="caution">
    <text evidence="4">The sequence shown here is derived from an EMBL/GenBank/DDBJ whole genome shotgun (WGS) entry which is preliminary data.</text>
</comment>
<evidence type="ECO:0000259" key="3">
    <source>
        <dbReference type="Pfam" id="PF02982"/>
    </source>
</evidence>
<evidence type="ECO:0000256" key="1">
    <source>
        <dbReference type="ARBA" id="ARBA00008584"/>
    </source>
</evidence>
<dbReference type="GO" id="GO:0016829">
    <property type="term" value="F:lyase activity"/>
    <property type="evidence" value="ECO:0007669"/>
    <property type="project" value="UniProtKB-KW"/>
</dbReference>
<name>A0A2I1DDE6_ASPC2</name>
<keyword evidence="5" id="KW-1185">Reference proteome</keyword>
<dbReference type="Gene3D" id="3.10.450.50">
    <property type="match status" value="1"/>
</dbReference>
<evidence type="ECO:0000313" key="5">
    <source>
        <dbReference type="Proteomes" id="UP000234254"/>
    </source>
</evidence>
<organism evidence="4 5">
    <name type="scientific">Aspergillus campestris (strain IBT 28561)</name>
    <dbReference type="NCBI Taxonomy" id="1392248"/>
    <lineage>
        <taxon>Eukaryota</taxon>
        <taxon>Fungi</taxon>
        <taxon>Dikarya</taxon>
        <taxon>Ascomycota</taxon>
        <taxon>Pezizomycotina</taxon>
        <taxon>Eurotiomycetes</taxon>
        <taxon>Eurotiomycetidae</taxon>
        <taxon>Eurotiales</taxon>
        <taxon>Aspergillaceae</taxon>
        <taxon>Aspergillus</taxon>
        <taxon>Aspergillus subgen. Circumdati</taxon>
    </lineage>
</organism>
<dbReference type="SUPFAM" id="SSF54427">
    <property type="entry name" value="NTF2-like"/>
    <property type="match status" value="1"/>
</dbReference>
<proteinExistence type="inferred from homology"/>
<evidence type="ECO:0000256" key="2">
    <source>
        <dbReference type="ARBA" id="ARBA00023239"/>
    </source>
</evidence>
<dbReference type="OrthoDB" id="5281072at2759"/>
<dbReference type="EMBL" id="MSFM01000001">
    <property type="protein sequence ID" value="PKY07886.1"/>
    <property type="molecule type" value="Genomic_DNA"/>
</dbReference>
<sequence length="172" mass="19482">MTFNIYIPENLAFSDYIAVIQVARTWADAQDRKDPERFRATVAPEVTIDYSLLIPAWKSKVYTADDFVATWLAPDRVGLPVLATQHLLGTPYIKSATANEIVMEFQEVASHGRRQDYHGAFGGKIGETADGRGWVEHHYVKIDGQWKIDLIKPSIIYMAGDWERVRRAEGAE</sequence>
<gene>
    <name evidence="4" type="ORF">P168DRAFT_277538</name>
</gene>
<dbReference type="Proteomes" id="UP000234254">
    <property type="component" value="Unassembled WGS sequence"/>
</dbReference>
<dbReference type="Pfam" id="PF02982">
    <property type="entry name" value="Scytalone_dh"/>
    <property type="match status" value="1"/>
</dbReference>
<protein>
    <submittedName>
        <fullName evidence="4">NTF2-like protein</fullName>
    </submittedName>
</protein>
<comment type="similarity">
    <text evidence="1">Belongs to the scytalone dehydratase family.</text>
</comment>
<reference evidence="4" key="1">
    <citation type="submission" date="2016-12" db="EMBL/GenBank/DDBJ databases">
        <title>The genomes of Aspergillus section Nigri reveals drivers in fungal speciation.</title>
        <authorList>
            <consortium name="DOE Joint Genome Institute"/>
            <person name="Vesth T.C."/>
            <person name="Nybo J."/>
            <person name="Theobald S."/>
            <person name="Brandl J."/>
            <person name="Frisvad J.C."/>
            <person name="Nielsen K.F."/>
            <person name="Lyhne E.K."/>
            <person name="Kogle M.E."/>
            <person name="Kuo A."/>
            <person name="Riley R."/>
            <person name="Clum A."/>
            <person name="Nolan M."/>
            <person name="Lipzen A."/>
            <person name="Salamov A."/>
            <person name="Henrissat B."/>
            <person name="Wiebenga A."/>
            <person name="De vries R.P."/>
            <person name="Grigoriev I.V."/>
            <person name="Mortensen U.H."/>
            <person name="Andersen M.R."/>
            <person name="Baker S.E."/>
        </authorList>
    </citation>
    <scope>NUCLEOTIDE SEQUENCE</scope>
    <source>
        <strain evidence="4">IBT 28561</strain>
    </source>
</reference>
<keyword evidence="2" id="KW-0456">Lyase</keyword>
<dbReference type="AlphaFoldDB" id="A0A2I1DDE6"/>
<dbReference type="VEuPathDB" id="FungiDB:P168DRAFT_277538"/>
<feature type="domain" description="Scytalone dehydratase-like" evidence="3">
    <location>
        <begin position="10"/>
        <end position="167"/>
    </location>
</feature>
<accession>A0A2I1DDE6</accession>
<dbReference type="RefSeq" id="XP_024696480.1">
    <property type="nucleotide sequence ID" value="XM_024835616.1"/>
</dbReference>
<dbReference type="GeneID" id="36543140"/>
<dbReference type="InterPro" id="IPR032710">
    <property type="entry name" value="NTF2-like_dom_sf"/>
</dbReference>